<proteinExistence type="predicted"/>
<dbReference type="eggNOG" id="ENOG5032RRX">
    <property type="taxonomic scope" value="Bacteria"/>
</dbReference>
<comment type="caution">
    <text evidence="1">The sequence shown here is derived from an EMBL/GenBank/DDBJ whole genome shotgun (WGS) entry which is preliminary data.</text>
</comment>
<sequence>MFIGVVFTVVGLAATFLFFETLTFDKAQGVYFRGQYEPEKTFVNRQKQGRLADIYALQILSEHLHSGVSPFISYELNLVFENGERLNVMDHGDLSALEDSAMRLAELIHVPIWKAY</sequence>
<protein>
    <submittedName>
        <fullName evidence="1">Uncharacterized protein</fullName>
    </submittedName>
</protein>
<evidence type="ECO:0000313" key="2">
    <source>
        <dbReference type="Proteomes" id="UP000029227"/>
    </source>
</evidence>
<gene>
    <name evidence="1" type="ORF">JCM19237_645</name>
</gene>
<dbReference type="EMBL" id="BBMN01000007">
    <property type="protein sequence ID" value="GAL05555.1"/>
    <property type="molecule type" value="Genomic_DNA"/>
</dbReference>
<evidence type="ECO:0000313" key="1">
    <source>
        <dbReference type="EMBL" id="GAL05555.1"/>
    </source>
</evidence>
<name>A0A090QQY2_9GAMM</name>
<dbReference type="AlphaFoldDB" id="A0A090QQY2"/>
<accession>A0A090QQY2</accession>
<reference evidence="1 2" key="1">
    <citation type="journal article" date="2014" name="Genome Announc.">
        <title>Draft Genome Sequences of Two Vibrionaceae Species, Vibrio ponticus C121 and Photobacterium aphoticum C119, Isolated as Coral Reef Microbiota.</title>
        <authorList>
            <person name="Al-saari N."/>
            <person name="Meirelles P.M."/>
            <person name="Mino S."/>
            <person name="Suda W."/>
            <person name="Oshima K."/>
            <person name="Hattori M."/>
            <person name="Ohkuma M."/>
            <person name="Thompson F.L."/>
            <person name="Gomez-Gil B."/>
            <person name="Sawabe T."/>
            <person name="Sawabe T."/>
        </authorList>
    </citation>
    <scope>NUCLEOTIDE SEQUENCE [LARGE SCALE GENOMIC DNA]</scope>
    <source>
        <strain evidence="1 2">JCM 19237</strain>
    </source>
</reference>
<dbReference type="Proteomes" id="UP000029227">
    <property type="component" value="Unassembled WGS sequence"/>
</dbReference>
<organism evidence="1 2">
    <name type="scientific">Photobacterium aphoticum</name>
    <dbReference type="NCBI Taxonomy" id="754436"/>
    <lineage>
        <taxon>Bacteria</taxon>
        <taxon>Pseudomonadati</taxon>
        <taxon>Pseudomonadota</taxon>
        <taxon>Gammaproteobacteria</taxon>
        <taxon>Vibrionales</taxon>
        <taxon>Vibrionaceae</taxon>
        <taxon>Photobacterium</taxon>
    </lineage>
</organism>